<dbReference type="AlphaFoldDB" id="A0A517QU98"/>
<proteinExistence type="predicted"/>
<sequence>MIKTQTERTACNKCSDLLMMDLKHEFPRQWPVNFNI</sequence>
<gene>
    <name evidence="1" type="ORF">Mal48_44540</name>
</gene>
<dbReference type="KEGG" id="tpol:Mal48_44540"/>
<reference evidence="1 2" key="1">
    <citation type="submission" date="2019-02" db="EMBL/GenBank/DDBJ databases">
        <title>Deep-cultivation of Planctomycetes and their phenomic and genomic characterization uncovers novel biology.</title>
        <authorList>
            <person name="Wiegand S."/>
            <person name="Jogler M."/>
            <person name="Boedeker C."/>
            <person name="Pinto D."/>
            <person name="Vollmers J."/>
            <person name="Rivas-Marin E."/>
            <person name="Kohn T."/>
            <person name="Peeters S.H."/>
            <person name="Heuer A."/>
            <person name="Rast P."/>
            <person name="Oberbeckmann S."/>
            <person name="Bunk B."/>
            <person name="Jeske O."/>
            <person name="Meyerdierks A."/>
            <person name="Storesund J.E."/>
            <person name="Kallscheuer N."/>
            <person name="Luecker S."/>
            <person name="Lage O.M."/>
            <person name="Pohl T."/>
            <person name="Merkel B.J."/>
            <person name="Hornburger P."/>
            <person name="Mueller R.-W."/>
            <person name="Bruemmer F."/>
            <person name="Labrenz M."/>
            <person name="Spormann A.M."/>
            <person name="Op den Camp H."/>
            <person name="Overmann J."/>
            <person name="Amann R."/>
            <person name="Jetten M.S.M."/>
            <person name="Mascher T."/>
            <person name="Medema M.H."/>
            <person name="Devos D.P."/>
            <person name="Kaster A.-K."/>
            <person name="Ovreas L."/>
            <person name="Rohde M."/>
            <person name="Galperin M.Y."/>
            <person name="Jogler C."/>
        </authorList>
    </citation>
    <scope>NUCLEOTIDE SEQUENCE [LARGE SCALE GENOMIC DNA]</scope>
    <source>
        <strain evidence="1 2">Mal48</strain>
    </source>
</reference>
<keyword evidence="2" id="KW-1185">Reference proteome</keyword>
<dbReference type="Proteomes" id="UP000315724">
    <property type="component" value="Chromosome"/>
</dbReference>
<name>A0A517QU98_9PLAN</name>
<organism evidence="1 2">
    <name type="scientific">Thalassoglobus polymorphus</name>
    <dbReference type="NCBI Taxonomy" id="2527994"/>
    <lineage>
        <taxon>Bacteria</taxon>
        <taxon>Pseudomonadati</taxon>
        <taxon>Planctomycetota</taxon>
        <taxon>Planctomycetia</taxon>
        <taxon>Planctomycetales</taxon>
        <taxon>Planctomycetaceae</taxon>
        <taxon>Thalassoglobus</taxon>
    </lineage>
</organism>
<protein>
    <submittedName>
        <fullName evidence="1">Uncharacterized protein</fullName>
    </submittedName>
</protein>
<evidence type="ECO:0000313" key="1">
    <source>
        <dbReference type="EMBL" id="QDT35178.1"/>
    </source>
</evidence>
<dbReference type="EMBL" id="CP036267">
    <property type="protein sequence ID" value="QDT35178.1"/>
    <property type="molecule type" value="Genomic_DNA"/>
</dbReference>
<accession>A0A517QU98</accession>
<evidence type="ECO:0000313" key="2">
    <source>
        <dbReference type="Proteomes" id="UP000315724"/>
    </source>
</evidence>